<protein>
    <submittedName>
        <fullName evidence="1">Uncharacterized protein</fullName>
    </submittedName>
</protein>
<dbReference type="AlphaFoldDB" id="A0A9P0PIJ1"/>
<name>A0A9P0PIJ1_ACAOB</name>
<keyword evidence="2" id="KW-1185">Reference proteome</keyword>
<evidence type="ECO:0000313" key="2">
    <source>
        <dbReference type="Proteomes" id="UP001152888"/>
    </source>
</evidence>
<comment type="caution">
    <text evidence="1">The sequence shown here is derived from an EMBL/GenBank/DDBJ whole genome shotgun (WGS) entry which is preliminary data.</text>
</comment>
<dbReference type="Proteomes" id="UP001152888">
    <property type="component" value="Unassembled WGS sequence"/>
</dbReference>
<organism evidence="1 2">
    <name type="scientific">Acanthoscelides obtectus</name>
    <name type="common">Bean weevil</name>
    <name type="synonym">Bruchus obtectus</name>
    <dbReference type="NCBI Taxonomy" id="200917"/>
    <lineage>
        <taxon>Eukaryota</taxon>
        <taxon>Metazoa</taxon>
        <taxon>Ecdysozoa</taxon>
        <taxon>Arthropoda</taxon>
        <taxon>Hexapoda</taxon>
        <taxon>Insecta</taxon>
        <taxon>Pterygota</taxon>
        <taxon>Neoptera</taxon>
        <taxon>Endopterygota</taxon>
        <taxon>Coleoptera</taxon>
        <taxon>Polyphaga</taxon>
        <taxon>Cucujiformia</taxon>
        <taxon>Chrysomeloidea</taxon>
        <taxon>Chrysomelidae</taxon>
        <taxon>Bruchinae</taxon>
        <taxon>Bruchini</taxon>
        <taxon>Acanthoscelides</taxon>
    </lineage>
</organism>
<dbReference type="EMBL" id="CAKOFQ010006971">
    <property type="protein sequence ID" value="CAH1985143.1"/>
    <property type="molecule type" value="Genomic_DNA"/>
</dbReference>
<gene>
    <name evidence="1" type="ORF">ACAOBT_LOCUS16505</name>
</gene>
<accession>A0A9P0PIJ1</accession>
<evidence type="ECO:0000313" key="1">
    <source>
        <dbReference type="EMBL" id="CAH1985143.1"/>
    </source>
</evidence>
<proteinExistence type="predicted"/>
<reference evidence="1" key="1">
    <citation type="submission" date="2022-03" db="EMBL/GenBank/DDBJ databases">
        <authorList>
            <person name="Sayadi A."/>
        </authorList>
    </citation>
    <scope>NUCLEOTIDE SEQUENCE</scope>
</reference>
<sequence>MSTRLQFRAGLYSVQLLFFSSDVHYRVLECLSVVLWCISVVKWLLSVSKIMFLLHGWRIWRTTVHRGMWTTIMPLRTSWRDTLLCADHAWHIEGCRRLILPLGRYIRASKTVIDFNEALQTFVKERGKRRKEFPCIHDGRAVEQGSRI</sequence>